<protein>
    <submittedName>
        <fullName evidence="1">Caudovirales tail fibre assembly protein</fullName>
    </submittedName>
</protein>
<organism evidence="1 3">
    <name type="scientific">Yokenella regensburgei</name>
    <dbReference type="NCBI Taxonomy" id="158877"/>
    <lineage>
        <taxon>Bacteria</taxon>
        <taxon>Pseudomonadati</taxon>
        <taxon>Pseudomonadota</taxon>
        <taxon>Gammaproteobacteria</taxon>
        <taxon>Enterobacterales</taxon>
        <taxon>Enterobacteriaceae</taxon>
        <taxon>Yokenella</taxon>
    </lineage>
</organism>
<dbReference type="InterPro" id="IPR051220">
    <property type="entry name" value="TFA_Chaperone"/>
</dbReference>
<accession>A0AB38FUD4</accession>
<reference evidence="1 3" key="1">
    <citation type="submission" date="2018-06" db="EMBL/GenBank/DDBJ databases">
        <authorList>
            <consortium name="Pathogen Informatics"/>
            <person name="Doyle S."/>
        </authorList>
    </citation>
    <scope>NUCLEOTIDE SEQUENCE [LARGE SCALE GENOMIC DNA]</scope>
    <source>
        <strain evidence="1 3">NCTC11967</strain>
    </source>
</reference>
<comment type="caution">
    <text evidence="1">The sequence shown here is derived from an EMBL/GenBank/DDBJ whole genome shotgun (WGS) entry which is preliminary data.</text>
</comment>
<evidence type="ECO:0000313" key="3">
    <source>
        <dbReference type="Proteomes" id="UP000251313"/>
    </source>
</evidence>
<dbReference type="InterPro" id="IPR003458">
    <property type="entry name" value="Phage_T4_Gp38_tail_assem"/>
</dbReference>
<dbReference type="PANTHER" id="PTHR34413">
    <property type="entry name" value="PROPHAGE TAIL FIBER ASSEMBLY PROTEIN HOMOLOG TFAE-RELATED-RELATED"/>
    <property type="match status" value="1"/>
</dbReference>
<proteinExistence type="predicted"/>
<dbReference type="RefSeq" id="WP_038252071.1">
    <property type="nucleotide sequence ID" value="NZ_UAVL01000009.1"/>
</dbReference>
<dbReference type="EMBL" id="UAVL01000015">
    <property type="protein sequence ID" value="SQA63632.1"/>
    <property type="molecule type" value="Genomic_DNA"/>
</dbReference>
<evidence type="ECO:0000313" key="2">
    <source>
        <dbReference type="EMBL" id="SQA63632.1"/>
    </source>
</evidence>
<dbReference type="Proteomes" id="UP000251313">
    <property type="component" value="Unassembled WGS sequence"/>
</dbReference>
<name>A0AB38FUD4_9ENTR</name>
<evidence type="ECO:0000313" key="1">
    <source>
        <dbReference type="EMBL" id="SQA62893.1"/>
    </source>
</evidence>
<dbReference type="AlphaFoldDB" id="A0AB38FUD4"/>
<dbReference type="PANTHER" id="PTHR34413:SF1">
    <property type="entry name" value="CYTOPLASMIC PROTEIN"/>
    <property type="match status" value="1"/>
</dbReference>
<dbReference type="EMBL" id="UAVL01000009">
    <property type="protein sequence ID" value="SQA62893.1"/>
    <property type="molecule type" value="Genomic_DNA"/>
</dbReference>
<sequence length="139" mass="14995">MLWSAKNNCFFLPTAGALVQAPDAIAVDNEVFNTFGGVAPAGKMRVVGGDDLPAWGDIPPPTHEELVITAETEKQNRIAQANDYMNSRQWPGKAAVGRLKGDELAQYNLWLDYLDALEAVKTTSAPDIKWPTPPASAEG</sequence>
<gene>
    <name evidence="1" type="ORF">NCTC11967_01911</name>
    <name evidence="2" type="ORF">NCTC11967_02698</name>
</gene>
<dbReference type="Pfam" id="PF02413">
    <property type="entry name" value="Caudo_TAP"/>
    <property type="match status" value="1"/>
</dbReference>